<dbReference type="PATRIC" id="fig|585538.3.peg.8"/>
<organism evidence="1 2">
    <name type="scientific">Helicobacter pylori 83</name>
    <dbReference type="NCBI Taxonomy" id="585538"/>
    <lineage>
        <taxon>Bacteria</taxon>
        <taxon>Pseudomonadati</taxon>
        <taxon>Campylobacterota</taxon>
        <taxon>Epsilonproteobacteria</taxon>
        <taxon>Campylobacterales</taxon>
        <taxon>Helicobacteraceae</taxon>
        <taxon>Helicobacter</taxon>
    </lineage>
</organism>
<dbReference type="HOGENOM" id="CLU_3008098_0_0_7"/>
<reference evidence="1 2" key="1">
    <citation type="submission" date="2011-03" db="EMBL/GenBank/DDBJ databases">
        <authorList>
            <person name="Muzny D."/>
            <person name="Qin X."/>
            <person name="Deng J."/>
            <person name="Jiang H."/>
            <person name="Liu Y."/>
            <person name="Qu J."/>
            <person name="Song X.-Z."/>
            <person name="Zhang L."/>
            <person name="Thornton R."/>
            <person name="Coyle M."/>
            <person name="Francisco L."/>
            <person name="Jackson L."/>
            <person name="Javaid M."/>
            <person name="Korchina V."/>
            <person name="Kovar C."/>
            <person name="Mata R."/>
            <person name="Mathew T."/>
            <person name="Ngo R."/>
            <person name="Nguyen L."/>
            <person name="Nguyen N."/>
            <person name="Okwuonu G."/>
            <person name="Ongeri F."/>
            <person name="Pham C."/>
            <person name="Simmons D."/>
            <person name="Wilczek-Boney K."/>
            <person name="Hale W."/>
            <person name="Jakkamsetti A."/>
            <person name="Pham P."/>
            <person name="Ruth R."/>
            <person name="San Lucas F."/>
            <person name="Warren J."/>
            <person name="Zhang J."/>
            <person name="Zhao Z."/>
            <person name="Zhou C."/>
            <person name="Zhu D."/>
            <person name="Lee S."/>
            <person name="Bess C."/>
            <person name="Blankenburg K."/>
            <person name="Forbes L."/>
            <person name="Fu Q."/>
            <person name="Gubbala S."/>
            <person name="Hirani K."/>
            <person name="Jayaseelan J.C."/>
            <person name="Lara F."/>
            <person name="Munidasa M."/>
            <person name="Palculict T."/>
            <person name="Patil S."/>
            <person name="Pu L.-L."/>
            <person name="Saada N."/>
            <person name="Tang L."/>
            <person name="Weissenberger G."/>
            <person name="Zhu Y."/>
            <person name="Hemphill L."/>
            <person name="Shang Y."/>
            <person name="Youmans B."/>
            <person name="Ayvaz T."/>
            <person name="Ross M."/>
            <person name="Santibanez J."/>
            <person name="Aqrawi P."/>
            <person name="Gross S."/>
            <person name="Joshi V."/>
            <person name="Fowler G."/>
            <person name="Nazareth L."/>
            <person name="Reid J."/>
            <person name="Worley K."/>
            <person name="Petrosino J."/>
            <person name="Highlander S."/>
            <person name="Gibbs R."/>
            <person name="Gibbs R."/>
        </authorList>
    </citation>
    <scope>NUCLEOTIDE SEQUENCE [LARGE SCALE GENOMIC DNA]</scope>
    <source>
        <strain evidence="1 2">83</strain>
    </source>
</reference>
<proteinExistence type="predicted"/>
<dbReference type="AlphaFoldDB" id="F4D2L1"/>
<evidence type="ECO:0000313" key="1">
    <source>
        <dbReference type="EMBL" id="AEE69613.1"/>
    </source>
</evidence>
<dbReference type="KEGG" id="hpx:HMPREF0462_0008"/>
<sequence length="56" mass="6392">MGFDAKSFLAFFILVSEKFDTKLSDNLLKKALFWGDFSCECRGENGFKAIPIPLRK</sequence>
<protein>
    <submittedName>
        <fullName evidence="1">Uncharacterized protein</fullName>
    </submittedName>
</protein>
<dbReference type="Proteomes" id="UP000008459">
    <property type="component" value="Chromosome"/>
</dbReference>
<accession>F4D2L1</accession>
<gene>
    <name evidence="1" type="ORF">HMPREF0462_0008</name>
</gene>
<name>F4D2L1_HELPX</name>
<dbReference type="EMBL" id="CP002605">
    <property type="protein sequence ID" value="AEE69613.1"/>
    <property type="molecule type" value="Genomic_DNA"/>
</dbReference>
<evidence type="ECO:0000313" key="2">
    <source>
        <dbReference type="Proteomes" id="UP000008459"/>
    </source>
</evidence>